<dbReference type="InterPro" id="IPR036388">
    <property type="entry name" value="WH-like_DNA-bd_sf"/>
</dbReference>
<dbReference type="RefSeq" id="WP_150378516.1">
    <property type="nucleotide sequence ID" value="NZ_RZUH01000001.1"/>
</dbReference>
<feature type="region of interest" description="Disordered" evidence="1">
    <location>
        <begin position="401"/>
        <end position="437"/>
    </location>
</feature>
<dbReference type="PANTHER" id="PTHR30595:SF6">
    <property type="entry name" value="SCHLAFEN ALBA-2 DOMAIN-CONTAINING PROTEIN"/>
    <property type="match status" value="1"/>
</dbReference>
<feature type="compositionally biased region" description="Polar residues" evidence="1">
    <location>
        <begin position="513"/>
        <end position="522"/>
    </location>
</feature>
<evidence type="ECO:0000313" key="4">
    <source>
        <dbReference type="Proteomes" id="UP000410049"/>
    </source>
</evidence>
<protein>
    <recommendedName>
        <fullName evidence="2">Schlafen AlbA-2 domain-containing protein</fullName>
    </recommendedName>
</protein>
<sequence>MTPARRNTPHRTPVPSMSYDEFIDDDYGVTRGSAMSRLRESTTVEFKRQLNDAAKREIVAFANSEGGDLYIGIDDDGIPVGVDDPDAVMGGIGDMIRNAIRPDLTAYTSIECESMEDGAGVMCNIVHVTVLRGVKRPYYLTGKGMRPTGVFIRHGVSAVPASEERIRQMIRDDDVTAFDASVSIDQDLTFNEADAIFVRQQVPWGKPQQRSLGLINSDGLYTNAAALISDQCRHTIKCAVYQGNSKARFLARQEFQGSLLQQLDDVCRYLELNNPIRSDIVGLYRNDTYAYPPAALREALLNAVVHRDYDYSGPTLVSIYADRIDFVSLGGLVKGITLTDLTNGISQPRNTVLANTFYRLELMESYGSGIPKIMEEYAGNSESPIIRITPSAFTLSLPRLDGTGNGGNPVHANPTDGPDTSDWFTARNPFPSGPAIQEKGNVQIAVLNGYPTGKGVGTLALEPAASTTSHIDSVTGTEAPTGDIAMQATHNDCPSSPSQLPPASHTAAPSTPQTNASNPSSTLEELTLALIRSTPEGISRLEIQQRLGVNKNRAAYALRKLEHAGRIMPTGNARNTRYVAA</sequence>
<dbReference type="InterPro" id="IPR038461">
    <property type="entry name" value="Schlafen_AlbA_2_dom_sf"/>
</dbReference>
<comment type="caution">
    <text evidence="3">The sequence shown here is derived from an EMBL/GenBank/DDBJ whole genome shotgun (WGS) entry which is preliminary data.</text>
</comment>
<feature type="compositionally biased region" description="Polar residues" evidence="1">
    <location>
        <begin position="489"/>
        <end position="498"/>
    </location>
</feature>
<feature type="region of interest" description="Disordered" evidence="1">
    <location>
        <begin position="489"/>
        <end position="522"/>
    </location>
</feature>
<accession>A0A5M9ZQ79</accession>
<dbReference type="Proteomes" id="UP000410049">
    <property type="component" value="Unassembled WGS sequence"/>
</dbReference>
<reference evidence="3 4" key="1">
    <citation type="journal article" date="2019" name="Syst. Appl. Microbiol.">
        <title>Characterization of Bifidobacterium species in feaces of the Egyptian fruit bat: Description of B. vespertilionis sp. nov. and B. rousetti sp. nov.</title>
        <authorList>
            <person name="Modesto M."/>
            <person name="Satti M."/>
            <person name="Watanabe K."/>
            <person name="Puglisi E."/>
            <person name="Morelli L."/>
            <person name="Huang C.-H."/>
            <person name="Liou J.-S."/>
            <person name="Miyashita M."/>
            <person name="Tamura T."/>
            <person name="Saito S."/>
            <person name="Mori K."/>
            <person name="Huang L."/>
            <person name="Sciavilla P."/>
            <person name="Sandri C."/>
            <person name="Spiezio C."/>
            <person name="Vitali F."/>
            <person name="Cavalieri D."/>
            <person name="Perpetuini G."/>
            <person name="Tofalo R."/>
            <person name="Bonetti A."/>
            <person name="Arita M."/>
            <person name="Mattarelli P."/>
        </authorList>
    </citation>
    <scope>NUCLEOTIDE SEQUENCE [LARGE SCALE GENOMIC DNA]</scope>
    <source>
        <strain evidence="3 4">RST17</strain>
    </source>
</reference>
<dbReference type="PANTHER" id="PTHR30595">
    <property type="entry name" value="GLPR-RELATED TRANSCRIPTIONAL REPRESSOR"/>
    <property type="match status" value="1"/>
</dbReference>
<dbReference type="Gene3D" id="3.30.565.60">
    <property type="match status" value="1"/>
</dbReference>
<feature type="compositionally biased region" description="Low complexity" evidence="1">
    <location>
        <begin position="501"/>
        <end position="512"/>
    </location>
</feature>
<dbReference type="Gene3D" id="3.30.950.30">
    <property type="entry name" value="Schlafen, AAA domain"/>
    <property type="match status" value="1"/>
</dbReference>
<gene>
    <name evidence="3" type="ORF">EMO91_01015</name>
</gene>
<dbReference type="AlphaFoldDB" id="A0A5M9ZQ79"/>
<dbReference type="InterPro" id="IPR007421">
    <property type="entry name" value="Schlafen_AlbA_2_dom"/>
</dbReference>
<proteinExistence type="predicted"/>
<dbReference type="Gene3D" id="1.10.10.10">
    <property type="entry name" value="Winged helix-like DNA-binding domain superfamily/Winged helix DNA-binding domain"/>
    <property type="match status" value="1"/>
</dbReference>
<name>A0A5M9ZQ79_9BIFI</name>
<dbReference type="Pfam" id="PF13749">
    <property type="entry name" value="HATPase_c_4"/>
    <property type="match status" value="1"/>
</dbReference>
<dbReference type="Pfam" id="PF04326">
    <property type="entry name" value="SLFN_AlbA_2"/>
    <property type="match status" value="1"/>
</dbReference>
<feature type="domain" description="Schlafen AlbA-2" evidence="2">
    <location>
        <begin position="40"/>
        <end position="160"/>
    </location>
</feature>
<organism evidence="3 4">
    <name type="scientific">Bifidobacterium myosotis</name>
    <dbReference type="NCBI Taxonomy" id="1630166"/>
    <lineage>
        <taxon>Bacteria</taxon>
        <taxon>Bacillati</taxon>
        <taxon>Actinomycetota</taxon>
        <taxon>Actinomycetes</taxon>
        <taxon>Bifidobacteriales</taxon>
        <taxon>Bifidobacteriaceae</taxon>
        <taxon>Bifidobacterium</taxon>
    </lineage>
</organism>
<dbReference type="InterPro" id="IPR038475">
    <property type="entry name" value="RecG_C_sf"/>
</dbReference>
<evidence type="ECO:0000256" key="1">
    <source>
        <dbReference type="SAM" id="MobiDB-lite"/>
    </source>
</evidence>
<dbReference type="EMBL" id="RZUH01000001">
    <property type="protein sequence ID" value="KAA8829609.1"/>
    <property type="molecule type" value="Genomic_DNA"/>
</dbReference>
<evidence type="ECO:0000313" key="3">
    <source>
        <dbReference type="EMBL" id="KAA8829609.1"/>
    </source>
</evidence>
<evidence type="ECO:0000259" key="2">
    <source>
        <dbReference type="Pfam" id="PF04326"/>
    </source>
</evidence>